<evidence type="ECO:0000313" key="2">
    <source>
        <dbReference type="Proteomes" id="UP000594749"/>
    </source>
</evidence>
<dbReference type="EMBL" id="CP063078">
    <property type="protein sequence ID" value="QOQ87108.1"/>
    <property type="molecule type" value="Genomic_DNA"/>
</dbReference>
<dbReference type="InterPro" id="IPR011197">
    <property type="entry name" value="UCP012318"/>
</dbReference>
<proteinExistence type="predicted"/>
<dbReference type="InterPro" id="IPR009078">
    <property type="entry name" value="Ferritin-like_SF"/>
</dbReference>
<accession>A0A7M1LEX8</accession>
<dbReference type="AlphaFoldDB" id="A0A7M1LEX8"/>
<gene>
    <name evidence="1" type="ORF">IMC76_07805</name>
</gene>
<keyword evidence="2" id="KW-1185">Reference proteome</keyword>
<dbReference type="OrthoDB" id="9778629at2"/>
<dbReference type="Pfam" id="PF04305">
    <property type="entry name" value="DUF455"/>
    <property type="match status" value="1"/>
</dbReference>
<dbReference type="InterPro" id="IPR007402">
    <property type="entry name" value="DUF455"/>
</dbReference>
<name>A0A7M1LEX8_9BACT</name>
<dbReference type="Proteomes" id="UP000594749">
    <property type="component" value="Chromosome"/>
</dbReference>
<sequence>MFFEEIEFVLNQSDIELKRAKFSEIWAKFDEFSFDVKFKPKPLISPSYAEICEILPAKDLPKYKGKDKIPAFLHSIAHIEYSAIDIALDDCYRFTNLPKEYYFDFLELASDEFRHFSMISDELAKFGYKYGDFPVHDGLFFALKNTQNSLLERMALLHRHQEAVGLDANFFMLKRLKNDKEKAFLLPLLEVILDEEISHVRKGDKWFKWECDETGKSYECFFDILNKHLPKLKDFRRELNVEDRLNAGYTKEELDKLQGNFN</sequence>
<dbReference type="SUPFAM" id="SSF47240">
    <property type="entry name" value="Ferritin-like"/>
    <property type="match status" value="1"/>
</dbReference>
<reference evidence="1 2" key="1">
    <citation type="submission" date="2020-10" db="EMBL/GenBank/DDBJ databases">
        <title>Campylobacter and Helicobacter PacBio genomes.</title>
        <authorList>
            <person name="Lane C."/>
        </authorList>
    </citation>
    <scope>NUCLEOTIDE SEQUENCE [LARGE SCALE GENOMIC DNA]</scope>
    <source>
        <strain evidence="1 2">2016D-0077</strain>
    </source>
</reference>
<dbReference type="PIRSF" id="PIRSF012318">
    <property type="entry name" value="UCP012318"/>
    <property type="match status" value="1"/>
</dbReference>
<dbReference type="PANTHER" id="PTHR42782">
    <property type="entry name" value="SI:CH73-314G15.3"/>
    <property type="match status" value="1"/>
</dbReference>
<evidence type="ECO:0000313" key="1">
    <source>
        <dbReference type="EMBL" id="QOQ87108.1"/>
    </source>
</evidence>
<organism evidence="1 2">
    <name type="scientific">Campylobacter corcagiensis</name>
    <dbReference type="NCBI Taxonomy" id="1448857"/>
    <lineage>
        <taxon>Bacteria</taxon>
        <taxon>Pseudomonadati</taxon>
        <taxon>Campylobacterota</taxon>
        <taxon>Epsilonproteobacteria</taxon>
        <taxon>Campylobacterales</taxon>
        <taxon>Campylobacteraceae</taxon>
        <taxon>Campylobacter</taxon>
    </lineage>
</organism>
<dbReference type="PANTHER" id="PTHR42782:SF4">
    <property type="entry name" value="DUF455 DOMAIN-CONTAINING PROTEIN"/>
    <property type="match status" value="1"/>
</dbReference>
<dbReference type="RefSeq" id="WP_025803464.1">
    <property type="nucleotide sequence ID" value="NZ_CP053842.1"/>
</dbReference>
<protein>
    <submittedName>
        <fullName evidence="1">Ferritin-like domain-containing protein</fullName>
    </submittedName>
</protein>
<dbReference type="CDD" id="cd00657">
    <property type="entry name" value="Ferritin_like"/>
    <property type="match status" value="1"/>
</dbReference>